<sequence length="223" mass="24471">MITVILADDQVLMRGGFRALIDAEDDMTVLAEAANGNEAVAQARIHQPDLVLMDIEMPEVNGIEAMAEIAADASLSSVRVVMLTNYSFDNYVFQALKAGAAGYLMKDMEPAELLRSIRCAAEGDTLLSPTITRKLIEDYVTRPLAGHETELVKRLTAREKEVATLLSRGLSNSDITEQLRISPATTKTHINRAMNKLGARDRAHLVVIAYETGLVTRSVQRMD</sequence>
<feature type="domain" description="Response regulatory" evidence="7">
    <location>
        <begin position="3"/>
        <end position="121"/>
    </location>
</feature>
<dbReference type="PANTHER" id="PTHR43214:SF24">
    <property type="entry name" value="TRANSCRIPTIONAL REGULATORY PROTEIN NARL-RELATED"/>
    <property type="match status" value="1"/>
</dbReference>
<dbReference type="Pfam" id="PF00196">
    <property type="entry name" value="GerE"/>
    <property type="match status" value="1"/>
</dbReference>
<name>A0A895XP93_9ACTN</name>
<proteinExistence type="predicted"/>
<dbReference type="SUPFAM" id="SSF46894">
    <property type="entry name" value="C-terminal effector domain of the bipartite response regulators"/>
    <property type="match status" value="1"/>
</dbReference>
<evidence type="ECO:0000256" key="1">
    <source>
        <dbReference type="ARBA" id="ARBA00022553"/>
    </source>
</evidence>
<dbReference type="KEGG" id="nav:JQS30_09810"/>
<dbReference type="InterPro" id="IPR011006">
    <property type="entry name" value="CheY-like_superfamily"/>
</dbReference>
<evidence type="ECO:0000256" key="3">
    <source>
        <dbReference type="ARBA" id="ARBA00023125"/>
    </source>
</evidence>
<gene>
    <name evidence="8" type="ORF">JQS30_09810</name>
</gene>
<dbReference type="SMART" id="SM00448">
    <property type="entry name" value="REC"/>
    <property type="match status" value="1"/>
</dbReference>
<dbReference type="RefSeq" id="WP_213170109.1">
    <property type="nucleotide sequence ID" value="NZ_CP070496.1"/>
</dbReference>
<evidence type="ECO:0000313" key="9">
    <source>
        <dbReference type="Proteomes" id="UP000662939"/>
    </source>
</evidence>
<dbReference type="AlphaFoldDB" id="A0A895XP93"/>
<dbReference type="GO" id="GO:0006355">
    <property type="term" value="P:regulation of DNA-templated transcription"/>
    <property type="evidence" value="ECO:0007669"/>
    <property type="project" value="InterPro"/>
</dbReference>
<feature type="modified residue" description="4-aspartylphosphate" evidence="5">
    <location>
        <position position="54"/>
    </location>
</feature>
<dbReference type="SMART" id="SM00421">
    <property type="entry name" value="HTH_LUXR"/>
    <property type="match status" value="1"/>
</dbReference>
<dbReference type="PRINTS" id="PR00038">
    <property type="entry name" value="HTHLUXR"/>
</dbReference>
<dbReference type="Pfam" id="PF00072">
    <property type="entry name" value="Response_reg"/>
    <property type="match status" value="1"/>
</dbReference>
<dbReference type="InterPro" id="IPR039420">
    <property type="entry name" value="WalR-like"/>
</dbReference>
<dbReference type="PROSITE" id="PS50110">
    <property type="entry name" value="RESPONSE_REGULATORY"/>
    <property type="match status" value="1"/>
</dbReference>
<keyword evidence="2" id="KW-0805">Transcription regulation</keyword>
<dbReference type="PROSITE" id="PS50043">
    <property type="entry name" value="HTH_LUXR_2"/>
    <property type="match status" value="1"/>
</dbReference>
<organism evidence="8 9">
    <name type="scientific">Natronoglycomyces albus</name>
    <dbReference type="NCBI Taxonomy" id="2811108"/>
    <lineage>
        <taxon>Bacteria</taxon>
        <taxon>Bacillati</taxon>
        <taxon>Actinomycetota</taxon>
        <taxon>Actinomycetes</taxon>
        <taxon>Glycomycetales</taxon>
        <taxon>Glycomycetaceae</taxon>
        <taxon>Natronoglycomyces</taxon>
    </lineage>
</organism>
<evidence type="ECO:0000259" key="7">
    <source>
        <dbReference type="PROSITE" id="PS50110"/>
    </source>
</evidence>
<keyword evidence="4" id="KW-0804">Transcription</keyword>
<dbReference type="CDD" id="cd06170">
    <property type="entry name" value="LuxR_C_like"/>
    <property type="match status" value="1"/>
</dbReference>
<evidence type="ECO:0000256" key="2">
    <source>
        <dbReference type="ARBA" id="ARBA00023015"/>
    </source>
</evidence>
<protein>
    <submittedName>
        <fullName evidence="8">Response regulator transcription factor</fullName>
    </submittedName>
</protein>
<dbReference type="InterPro" id="IPR058245">
    <property type="entry name" value="NreC/VraR/RcsB-like_REC"/>
</dbReference>
<keyword evidence="9" id="KW-1185">Reference proteome</keyword>
<dbReference type="InterPro" id="IPR016032">
    <property type="entry name" value="Sig_transdc_resp-reg_C-effctor"/>
</dbReference>
<evidence type="ECO:0000256" key="5">
    <source>
        <dbReference type="PROSITE-ProRule" id="PRU00169"/>
    </source>
</evidence>
<dbReference type="GO" id="GO:0003677">
    <property type="term" value="F:DNA binding"/>
    <property type="evidence" value="ECO:0007669"/>
    <property type="project" value="UniProtKB-KW"/>
</dbReference>
<feature type="domain" description="HTH luxR-type" evidence="6">
    <location>
        <begin position="148"/>
        <end position="213"/>
    </location>
</feature>
<dbReference type="InterPro" id="IPR000792">
    <property type="entry name" value="Tscrpt_reg_LuxR_C"/>
</dbReference>
<dbReference type="SUPFAM" id="SSF52172">
    <property type="entry name" value="CheY-like"/>
    <property type="match status" value="1"/>
</dbReference>
<evidence type="ECO:0000313" key="8">
    <source>
        <dbReference type="EMBL" id="QSB04110.1"/>
    </source>
</evidence>
<evidence type="ECO:0000259" key="6">
    <source>
        <dbReference type="PROSITE" id="PS50043"/>
    </source>
</evidence>
<dbReference type="Gene3D" id="3.40.50.2300">
    <property type="match status" value="1"/>
</dbReference>
<evidence type="ECO:0000256" key="4">
    <source>
        <dbReference type="ARBA" id="ARBA00023163"/>
    </source>
</evidence>
<keyword evidence="1 5" id="KW-0597">Phosphoprotein</keyword>
<keyword evidence="3" id="KW-0238">DNA-binding</keyword>
<dbReference type="CDD" id="cd17535">
    <property type="entry name" value="REC_NarL-like"/>
    <property type="match status" value="1"/>
</dbReference>
<dbReference type="Proteomes" id="UP000662939">
    <property type="component" value="Chromosome"/>
</dbReference>
<accession>A0A895XP93</accession>
<dbReference type="EMBL" id="CP070496">
    <property type="protein sequence ID" value="QSB04110.1"/>
    <property type="molecule type" value="Genomic_DNA"/>
</dbReference>
<dbReference type="PANTHER" id="PTHR43214">
    <property type="entry name" value="TWO-COMPONENT RESPONSE REGULATOR"/>
    <property type="match status" value="1"/>
</dbReference>
<reference evidence="8" key="1">
    <citation type="submission" date="2021-02" db="EMBL/GenBank/DDBJ databases">
        <title>Natronoglycomyces albus gen. nov., sp. nov, a haloalkaliphilic actinobacterium from a soda solonchak soil.</title>
        <authorList>
            <person name="Sorokin D.Y."/>
            <person name="Khijniak T.V."/>
            <person name="Zakharycheva A.P."/>
            <person name="Boueva O.V."/>
            <person name="Ariskina E.V."/>
            <person name="Hahnke R.L."/>
            <person name="Bunk B."/>
            <person name="Sproer C."/>
            <person name="Schumann P."/>
            <person name="Evtushenko L.I."/>
            <person name="Kublanov I.V."/>
        </authorList>
    </citation>
    <scope>NUCLEOTIDE SEQUENCE</scope>
    <source>
        <strain evidence="8">DSM 106290</strain>
    </source>
</reference>
<dbReference type="GO" id="GO:0000160">
    <property type="term" value="P:phosphorelay signal transduction system"/>
    <property type="evidence" value="ECO:0007669"/>
    <property type="project" value="InterPro"/>
</dbReference>
<dbReference type="InterPro" id="IPR001789">
    <property type="entry name" value="Sig_transdc_resp-reg_receiver"/>
</dbReference>